<evidence type="ECO:0000313" key="2">
    <source>
        <dbReference type="Proteomes" id="UP000699042"/>
    </source>
</evidence>
<dbReference type="AlphaFoldDB" id="A0A9P7UII3"/>
<proteinExistence type="predicted"/>
<dbReference type="Proteomes" id="UP000699042">
    <property type="component" value="Unassembled WGS sequence"/>
</dbReference>
<accession>A0A9P7UII3</accession>
<evidence type="ECO:0000313" key="1">
    <source>
        <dbReference type="EMBL" id="KAG7054577.1"/>
    </source>
</evidence>
<comment type="caution">
    <text evidence="1">The sequence shown here is derived from an EMBL/GenBank/DDBJ whole genome shotgun (WGS) entry which is preliminary data.</text>
</comment>
<keyword evidence="2" id="KW-1185">Reference proteome</keyword>
<protein>
    <submittedName>
        <fullName evidence="1">Uncharacterized protein</fullName>
    </submittedName>
</protein>
<sequence>MAVLPSVKLPPIWSDNRRDSTQDLDPIYILLYLCESAYKYLTQLGTLLTPDANWTEKNSAFTAE</sequence>
<name>A0A9P7UII3_9PEZI</name>
<reference evidence="1" key="1">
    <citation type="submission" date="2021-05" db="EMBL/GenBank/DDBJ databases">
        <title>Comparative genomics of three Colletotrichum scovillei strains and genetic complementation revealed genes involved fungal growth and virulence on chili pepper.</title>
        <authorList>
            <person name="Hsieh D.-K."/>
            <person name="Chuang S.-C."/>
            <person name="Chen C.-Y."/>
            <person name="Chao Y.-T."/>
            <person name="Lu M.-Y.J."/>
            <person name="Lee M.-H."/>
            <person name="Shih M.-C."/>
        </authorList>
    </citation>
    <scope>NUCLEOTIDE SEQUENCE</scope>
    <source>
        <strain evidence="1">Coll-153</strain>
    </source>
</reference>
<gene>
    <name evidence="1" type="ORF">JMJ77_007055</name>
</gene>
<organism evidence="1 2">
    <name type="scientific">Colletotrichum scovillei</name>
    <dbReference type="NCBI Taxonomy" id="1209932"/>
    <lineage>
        <taxon>Eukaryota</taxon>
        <taxon>Fungi</taxon>
        <taxon>Dikarya</taxon>
        <taxon>Ascomycota</taxon>
        <taxon>Pezizomycotina</taxon>
        <taxon>Sordariomycetes</taxon>
        <taxon>Hypocreomycetidae</taxon>
        <taxon>Glomerellales</taxon>
        <taxon>Glomerellaceae</taxon>
        <taxon>Colletotrichum</taxon>
        <taxon>Colletotrichum acutatum species complex</taxon>
    </lineage>
</organism>
<dbReference type="EMBL" id="JAESDN010000002">
    <property type="protein sequence ID" value="KAG7054577.1"/>
    <property type="molecule type" value="Genomic_DNA"/>
</dbReference>